<evidence type="ECO:0000256" key="6">
    <source>
        <dbReference type="PIRSR" id="PIRSR602137-50"/>
    </source>
</evidence>
<gene>
    <name evidence="11" type="ORF">DCMF_15975</name>
</gene>
<accession>A0A3G1KUF1</accession>
<dbReference type="GO" id="GO:0017001">
    <property type="term" value="P:antibiotic catabolic process"/>
    <property type="evidence" value="ECO:0007669"/>
    <property type="project" value="InterPro"/>
</dbReference>
<keyword evidence="8" id="KW-1133">Transmembrane helix</keyword>
<evidence type="ECO:0000256" key="8">
    <source>
        <dbReference type="SAM" id="Phobius"/>
    </source>
</evidence>
<dbReference type="Pfam" id="PF00905">
    <property type="entry name" value="Transpeptidase"/>
    <property type="match status" value="1"/>
</dbReference>
<organism evidence="11 12">
    <name type="scientific">Formimonas warabiya</name>
    <dbReference type="NCBI Taxonomy" id="1761012"/>
    <lineage>
        <taxon>Bacteria</taxon>
        <taxon>Bacillati</taxon>
        <taxon>Bacillota</taxon>
        <taxon>Clostridia</taxon>
        <taxon>Eubacteriales</taxon>
        <taxon>Peptococcaceae</taxon>
        <taxon>Candidatus Formimonas</taxon>
    </lineage>
</organism>
<evidence type="ECO:0000256" key="2">
    <source>
        <dbReference type="ARBA" id="ARBA00012865"/>
    </source>
</evidence>
<dbReference type="PANTHER" id="PTHR30627">
    <property type="entry name" value="PEPTIDOGLYCAN D,D-TRANSPEPTIDASE"/>
    <property type="match status" value="1"/>
</dbReference>
<dbReference type="KEGG" id="fwa:DCMF_15975"/>
<dbReference type="GO" id="GO:0016740">
    <property type="term" value="F:transferase activity"/>
    <property type="evidence" value="ECO:0007669"/>
    <property type="project" value="UniProtKB-KW"/>
</dbReference>
<sequence length="475" mass="51660">MPQNKRIINVLILMSILFISLIGYLTYFELFMKADIISSAYNRRQWQRETGTLRGTIFDSTGIAIAKSEIKGERQERIYPYGPLYSHVVGYNSTSYGKSLLEAKFNNDLLNINPLNPVLDLKDRLLGKPSVGNNLILTIDHGLQAYAADLLGNRSGAVVVLKPKTGEILAMVSKPDYDPNRQSLEENWNQLVEAEDDPLLPRATQGLYVPGSTFKVAISLMAVEKGWKTRTFEDTGTVVIDGKPISNSGNKAYGTLDLTHALAVSSNVVFSQIGVGLGQDNLKKLAKNVGIGRKIPFDLPVSSSRFDYQTMSKTDQAAVGMGQGKILVTPLHMALITAGIANNGVVMQPFIVDRVVSPQGTILKDREPEELFRIAPPDIAGQVKEMMQEVVVSGTGKNARIWGVNVAGKTGTAQNELSRSTADKEHAWFIGFAPAEDPQIAVAVILAYSGSTGGGQAAPIARELMVDWLKKLGML</sequence>
<dbReference type="InterPro" id="IPR050515">
    <property type="entry name" value="Beta-lactam/transpept"/>
</dbReference>
<evidence type="ECO:0000259" key="9">
    <source>
        <dbReference type="Pfam" id="PF00905"/>
    </source>
</evidence>
<dbReference type="OrthoDB" id="9804124at2"/>
<dbReference type="EMBL" id="CP017634">
    <property type="protein sequence ID" value="ATW26071.1"/>
    <property type="molecule type" value="Genomic_DNA"/>
</dbReference>
<dbReference type="Gene3D" id="3.90.1310.10">
    <property type="entry name" value="Penicillin-binding protein 2a (Domain 2)"/>
    <property type="match status" value="1"/>
</dbReference>
<name>A0A3G1KUF1_FORW1</name>
<dbReference type="PROSITE" id="PS00337">
    <property type="entry name" value="BETA_LACTAMASE_D"/>
    <property type="match status" value="1"/>
</dbReference>
<evidence type="ECO:0000256" key="5">
    <source>
        <dbReference type="ARBA" id="ARBA00023251"/>
    </source>
</evidence>
<dbReference type="GO" id="GO:0046677">
    <property type="term" value="P:response to antibiotic"/>
    <property type="evidence" value="ECO:0007669"/>
    <property type="project" value="UniProtKB-UniRule"/>
</dbReference>
<dbReference type="SUPFAM" id="SSF56601">
    <property type="entry name" value="beta-lactamase/transpeptidase-like"/>
    <property type="match status" value="1"/>
</dbReference>
<dbReference type="GO" id="GO:0071972">
    <property type="term" value="F:peptidoglycan L,D-transpeptidase activity"/>
    <property type="evidence" value="ECO:0007669"/>
    <property type="project" value="TreeGrafter"/>
</dbReference>
<keyword evidence="12" id="KW-1185">Reference proteome</keyword>
<keyword evidence="4 7" id="KW-0378">Hydrolase</keyword>
<evidence type="ECO:0000256" key="7">
    <source>
        <dbReference type="RuleBase" id="RU361140"/>
    </source>
</evidence>
<dbReference type="InterPro" id="IPR036138">
    <property type="entry name" value="PBP_dimer_sf"/>
</dbReference>
<dbReference type="GO" id="GO:0008800">
    <property type="term" value="F:beta-lactamase activity"/>
    <property type="evidence" value="ECO:0007669"/>
    <property type="project" value="UniProtKB-UniRule"/>
</dbReference>
<feature type="modified residue" description="N6-carboxylysine" evidence="6">
    <location>
        <position position="215"/>
    </location>
</feature>
<feature type="domain" description="Penicillin-binding protein transpeptidase" evidence="9">
    <location>
        <begin position="156"/>
        <end position="465"/>
    </location>
</feature>
<keyword evidence="8" id="KW-0812">Transmembrane</keyword>
<proteinExistence type="inferred from homology"/>
<evidence type="ECO:0000313" key="12">
    <source>
        <dbReference type="Proteomes" id="UP000323521"/>
    </source>
</evidence>
<comment type="similarity">
    <text evidence="1 7">Belongs to the class-D beta-lactamase family.</text>
</comment>
<keyword evidence="3" id="KW-0732">Signal</keyword>
<evidence type="ECO:0000256" key="4">
    <source>
        <dbReference type="ARBA" id="ARBA00022801"/>
    </source>
</evidence>
<comment type="catalytic activity">
    <reaction evidence="7">
        <text>a beta-lactam + H2O = a substituted beta-amino acid</text>
        <dbReference type="Rhea" id="RHEA:20401"/>
        <dbReference type="ChEBI" id="CHEBI:15377"/>
        <dbReference type="ChEBI" id="CHEBI:35627"/>
        <dbReference type="ChEBI" id="CHEBI:140347"/>
        <dbReference type="EC" id="3.5.2.6"/>
    </reaction>
</comment>
<feature type="active site" description="Acyl-ester intermediate" evidence="6">
    <location>
        <position position="212"/>
    </location>
</feature>
<keyword evidence="5 7" id="KW-0046">Antibiotic resistance</keyword>
<dbReference type="RefSeq" id="WP_148135344.1">
    <property type="nucleotide sequence ID" value="NZ_CP017634.1"/>
</dbReference>
<feature type="transmembrane region" description="Helical" evidence="8">
    <location>
        <begin position="7"/>
        <end position="27"/>
    </location>
</feature>
<evidence type="ECO:0000256" key="1">
    <source>
        <dbReference type="ARBA" id="ARBA00007898"/>
    </source>
</evidence>
<dbReference type="InterPro" id="IPR012338">
    <property type="entry name" value="Beta-lactam/transpept-like"/>
</dbReference>
<dbReference type="PANTHER" id="PTHR30627:SF24">
    <property type="entry name" value="PENICILLIN-BINDING PROTEIN 4B"/>
    <property type="match status" value="1"/>
</dbReference>
<protein>
    <recommendedName>
        <fullName evidence="2 7">Beta-lactamase</fullName>
        <ecNumber evidence="2 7">3.5.2.6</ecNumber>
    </recommendedName>
</protein>
<dbReference type="GO" id="GO:0005886">
    <property type="term" value="C:plasma membrane"/>
    <property type="evidence" value="ECO:0007669"/>
    <property type="project" value="TreeGrafter"/>
</dbReference>
<dbReference type="GO" id="GO:0071555">
    <property type="term" value="P:cell wall organization"/>
    <property type="evidence" value="ECO:0007669"/>
    <property type="project" value="TreeGrafter"/>
</dbReference>
<dbReference type="InterPro" id="IPR054120">
    <property type="entry name" value="PBPA_dimer"/>
</dbReference>
<dbReference type="GO" id="GO:0008658">
    <property type="term" value="F:penicillin binding"/>
    <property type="evidence" value="ECO:0007669"/>
    <property type="project" value="InterPro"/>
</dbReference>
<evidence type="ECO:0000259" key="10">
    <source>
        <dbReference type="Pfam" id="PF21922"/>
    </source>
</evidence>
<reference evidence="11 12" key="1">
    <citation type="submission" date="2016-10" db="EMBL/GenBank/DDBJ databases">
        <title>Complete Genome Sequence of Peptococcaceae strain DCMF.</title>
        <authorList>
            <person name="Edwards R.J."/>
            <person name="Holland S.I."/>
            <person name="Deshpande N.P."/>
            <person name="Wong Y.K."/>
            <person name="Ertan H."/>
            <person name="Manefield M."/>
            <person name="Russell T.L."/>
            <person name="Lee M.J."/>
        </authorList>
    </citation>
    <scope>NUCLEOTIDE SEQUENCE [LARGE SCALE GENOMIC DNA]</scope>
    <source>
        <strain evidence="11 12">DCMF</strain>
    </source>
</reference>
<dbReference type="Gene3D" id="3.40.710.10">
    <property type="entry name" value="DD-peptidase/beta-lactamase superfamily"/>
    <property type="match status" value="1"/>
</dbReference>
<feature type="domain" description="Penicillin binding protein A dimerisation" evidence="10">
    <location>
        <begin position="54"/>
        <end position="134"/>
    </location>
</feature>
<dbReference type="AlphaFoldDB" id="A0A3G1KUF1"/>
<keyword evidence="11" id="KW-0808">Transferase</keyword>
<dbReference type="Proteomes" id="UP000323521">
    <property type="component" value="Chromosome"/>
</dbReference>
<dbReference type="EC" id="3.5.2.6" evidence="2 7"/>
<evidence type="ECO:0000256" key="3">
    <source>
        <dbReference type="ARBA" id="ARBA00022729"/>
    </source>
</evidence>
<evidence type="ECO:0000313" key="11">
    <source>
        <dbReference type="EMBL" id="ATW26071.1"/>
    </source>
</evidence>
<keyword evidence="8" id="KW-0472">Membrane</keyword>
<dbReference type="InterPro" id="IPR002137">
    <property type="entry name" value="Beta-lactam_class-D_AS"/>
</dbReference>
<dbReference type="InterPro" id="IPR001460">
    <property type="entry name" value="PCN-bd_Tpept"/>
</dbReference>
<dbReference type="Pfam" id="PF21922">
    <property type="entry name" value="PBP_dimer_2"/>
    <property type="match status" value="1"/>
</dbReference>
<dbReference type="SUPFAM" id="SSF56519">
    <property type="entry name" value="Penicillin binding protein dimerisation domain"/>
    <property type="match status" value="1"/>
</dbReference>